<dbReference type="EMBL" id="GG730046">
    <property type="protein sequence ID" value="EEZ92905.1"/>
    <property type="molecule type" value="Genomic_DNA"/>
</dbReference>
<reference evidence="2" key="2">
    <citation type="submission" date="2016-10" db="EMBL/GenBank/DDBJ databases">
        <title>New CRISPR-Cas systems from uncultivated microbes.</title>
        <authorList>
            <person name="Burstein D."/>
            <person name="Harrington L.B."/>
            <person name="Strutt S.C."/>
            <person name="Probst A.J."/>
            <person name="Anantharaman K."/>
            <person name="Thomas B.C."/>
            <person name="Doudna J.A."/>
            <person name="Banfield J.F."/>
        </authorList>
    </citation>
    <scope>NUCLEOTIDE SEQUENCE</scope>
    <source>
        <strain evidence="2">ARMAN-4</strain>
    </source>
</reference>
<sequence length="185" mass="19983">MSSSKNEGLGSSIKRAHDSFNKTLKDAGLEDVNELFSINALLLAIILGALFVFYSLSPITPLSLGLGILIFGLIGLVISFPLVGFVAPIYKKTFNTNAEIKAALGYQILALFLAIVLGILFQSTVILYAGLLAFAILIIVYPALQAINTNTKVVKDFNKTLKYMDLFLSIAIPILSSLLHIAHLL</sequence>
<dbReference type="Proteomes" id="UP000009375">
    <property type="component" value="Unassembled WGS sequence"/>
</dbReference>
<feature type="transmembrane region" description="Helical" evidence="1">
    <location>
        <begin position="165"/>
        <end position="184"/>
    </location>
</feature>
<keyword evidence="1" id="KW-1133">Transmembrane helix</keyword>
<feature type="transmembrane region" description="Helical" evidence="1">
    <location>
        <begin position="35"/>
        <end position="56"/>
    </location>
</feature>
<evidence type="ECO:0000313" key="2">
    <source>
        <dbReference type="EMBL" id="APG80638.1"/>
    </source>
</evidence>
<dbReference type="AlphaFoldDB" id="D2EFK8"/>
<name>D2EFK8_PARA4</name>
<proteinExistence type="predicted"/>
<organism evidence="3 4">
    <name type="scientific">Candidatus Parvarchaeum acidiphilum ARMAN-4</name>
    <dbReference type="NCBI Taxonomy" id="662760"/>
    <lineage>
        <taxon>Archaea</taxon>
        <taxon>Candidatus Parvarchaeota</taxon>
        <taxon>Candidatus Parvarchaeum</taxon>
    </lineage>
</organism>
<evidence type="ECO:0000313" key="3">
    <source>
        <dbReference type="EMBL" id="EEZ92905.1"/>
    </source>
</evidence>
<feature type="transmembrane region" description="Helical" evidence="1">
    <location>
        <begin position="126"/>
        <end position="144"/>
    </location>
</feature>
<keyword evidence="1" id="KW-0472">Membrane</keyword>
<accession>A0A1L3KS31</accession>
<feature type="transmembrane region" description="Helical" evidence="1">
    <location>
        <begin position="102"/>
        <end position="120"/>
    </location>
</feature>
<evidence type="ECO:0000256" key="1">
    <source>
        <dbReference type="SAM" id="Phobius"/>
    </source>
</evidence>
<accession>D2EFK8</accession>
<protein>
    <submittedName>
        <fullName evidence="3">Uncharacterized protein</fullName>
    </submittedName>
</protein>
<dbReference type="EMBL" id="KY040241">
    <property type="protein sequence ID" value="APG80638.1"/>
    <property type="molecule type" value="Genomic_DNA"/>
</dbReference>
<reference evidence="3 4" key="1">
    <citation type="journal article" date="2010" name="Proc. Natl. Acad. Sci. U.S.A.">
        <title>Enigmatic, ultrasmall, uncultivated Archaea.</title>
        <authorList>
            <person name="Baker B.J."/>
            <person name="Comolli L.R."/>
            <person name="Dick G.J."/>
            <person name="Hauser L.J."/>
            <person name="Hyatt D."/>
            <person name="Dill B.D."/>
            <person name="Land M.L."/>
            <person name="Verberkmoes N.C."/>
            <person name="Hettich R.L."/>
            <person name="Banfield J.F."/>
        </authorList>
    </citation>
    <scope>NUCLEOTIDE SEQUENCE [LARGE SCALE GENOMIC DNA]</scope>
</reference>
<gene>
    <name evidence="3" type="ORF">BJBARM4_0526</name>
</gene>
<feature type="transmembrane region" description="Helical" evidence="1">
    <location>
        <begin position="62"/>
        <end position="90"/>
    </location>
</feature>
<evidence type="ECO:0000313" key="4">
    <source>
        <dbReference type="Proteomes" id="UP000009375"/>
    </source>
</evidence>
<keyword evidence="1" id="KW-0812">Transmembrane</keyword>